<evidence type="ECO:0000256" key="2">
    <source>
        <dbReference type="ARBA" id="ARBA00023002"/>
    </source>
</evidence>
<evidence type="ECO:0000256" key="3">
    <source>
        <dbReference type="ARBA" id="ARBA00023097"/>
    </source>
</evidence>
<dbReference type="SUPFAM" id="SSF53720">
    <property type="entry name" value="ALDH-like"/>
    <property type="match status" value="1"/>
</dbReference>
<evidence type="ECO:0000256" key="5">
    <source>
        <dbReference type="RuleBase" id="RU003345"/>
    </source>
</evidence>
<feature type="active site" evidence="4">
    <location>
        <position position="264"/>
    </location>
</feature>
<dbReference type="GO" id="GO:0016620">
    <property type="term" value="F:oxidoreductase activity, acting on the aldehyde or oxo group of donors, NAD or NADP as acceptor"/>
    <property type="evidence" value="ECO:0007669"/>
    <property type="project" value="InterPro"/>
</dbReference>
<dbReference type="InterPro" id="IPR016161">
    <property type="entry name" value="Ald_DH/histidinol_DH"/>
</dbReference>
<keyword evidence="2 5" id="KW-0560">Oxidoreductase</keyword>
<dbReference type="EMBL" id="FRXO01000006">
    <property type="protein sequence ID" value="SHO66342.1"/>
    <property type="molecule type" value="Genomic_DNA"/>
</dbReference>
<evidence type="ECO:0000259" key="6">
    <source>
        <dbReference type="Pfam" id="PF00171"/>
    </source>
</evidence>
<comment type="similarity">
    <text evidence="1 5">Belongs to the aldehyde dehydrogenase family.</text>
</comment>
<keyword evidence="8" id="KW-1185">Reference proteome</keyword>
<name>A0A1M7ZNF1_9HYPH</name>
<dbReference type="PANTHER" id="PTHR11699">
    <property type="entry name" value="ALDEHYDE DEHYDROGENASE-RELATED"/>
    <property type="match status" value="1"/>
</dbReference>
<dbReference type="FunFam" id="3.40.605.10:FF:000007">
    <property type="entry name" value="NAD/NADP-dependent betaine aldehyde dehydrogenase"/>
    <property type="match status" value="1"/>
</dbReference>
<dbReference type="Gene3D" id="3.40.605.10">
    <property type="entry name" value="Aldehyde Dehydrogenase, Chain A, domain 1"/>
    <property type="match status" value="1"/>
</dbReference>
<sequence>MTLHFRDIVAPAVDARRFRMFIDGAWVNASDGAVNERRSPAHDVPVTLVPRGTAADADRAVAAARAAFDDGRWSGLSGEARARVLLDAARIVRERLEEIALVETLETGKPITQSRGEVGGAAGIFEYAAGQARALHGDSFNNLGDEMLGLVTREPIGVVGVITPWNFPFFILCERVPFILAAGCTVVVKPSELTSASTLLLADVLAAAGLPAGVFNVVTGPGAVVGRRLAEHDDVDMISFTGSTDVGRGTLAASAGNMKKVGLELGGKNPQVVFADADLDAAADGVVFGLVFNAGQCCVSGSRLVVERSIADAFAARVVEKIGRLRIGDPLDEATQVGAIVDERQHTRILALIDEGKRDGARLLCGGEAFETSRGRFIQPTVFAGADRGMSIAQEEIFGPVLTILPFDGLADAIRIANDTCFGLAGSIWTSDLNKALKTMRGLKAGRVWINCTIAGGPELPIGGFKQSGTGRETGAYGVEEYTEIKSTHIALGERTRWVAP</sequence>
<evidence type="ECO:0000256" key="1">
    <source>
        <dbReference type="ARBA" id="ARBA00009986"/>
    </source>
</evidence>
<dbReference type="RefSeq" id="WP_073630121.1">
    <property type="nucleotide sequence ID" value="NZ_FRXO01000006.1"/>
</dbReference>
<evidence type="ECO:0000313" key="8">
    <source>
        <dbReference type="Proteomes" id="UP000186406"/>
    </source>
</evidence>
<protein>
    <submittedName>
        <fullName evidence="7">Acyl-CoA reductase</fullName>
    </submittedName>
</protein>
<proteinExistence type="inferred from homology"/>
<dbReference type="FunFam" id="3.40.309.10:FF:000012">
    <property type="entry name" value="Betaine aldehyde dehydrogenase"/>
    <property type="match status" value="1"/>
</dbReference>
<evidence type="ECO:0000313" key="7">
    <source>
        <dbReference type="EMBL" id="SHO66342.1"/>
    </source>
</evidence>
<dbReference type="STRING" id="1123029.SAMN02745172_03001"/>
<dbReference type="Gene3D" id="3.40.309.10">
    <property type="entry name" value="Aldehyde Dehydrogenase, Chain A, domain 2"/>
    <property type="match status" value="1"/>
</dbReference>
<dbReference type="Proteomes" id="UP000186406">
    <property type="component" value="Unassembled WGS sequence"/>
</dbReference>
<dbReference type="OrthoDB" id="9812625at2"/>
<dbReference type="Pfam" id="PF00171">
    <property type="entry name" value="Aldedh"/>
    <property type="match status" value="1"/>
</dbReference>
<dbReference type="InterPro" id="IPR015590">
    <property type="entry name" value="Aldehyde_DH_dom"/>
</dbReference>
<evidence type="ECO:0000256" key="4">
    <source>
        <dbReference type="PROSITE-ProRule" id="PRU10007"/>
    </source>
</evidence>
<accession>A0A1M7ZNF1</accession>
<dbReference type="InterPro" id="IPR029510">
    <property type="entry name" value="Ald_DH_CS_GLU"/>
</dbReference>
<feature type="domain" description="Aldehyde dehydrogenase" evidence="6">
    <location>
        <begin position="26"/>
        <end position="487"/>
    </location>
</feature>
<keyword evidence="3" id="KW-0558">Oxidation</keyword>
<organism evidence="7 8">
    <name type="scientific">Pseudoxanthobacter soli DSM 19599</name>
    <dbReference type="NCBI Taxonomy" id="1123029"/>
    <lineage>
        <taxon>Bacteria</taxon>
        <taxon>Pseudomonadati</taxon>
        <taxon>Pseudomonadota</taxon>
        <taxon>Alphaproteobacteria</taxon>
        <taxon>Hyphomicrobiales</taxon>
        <taxon>Segnochrobactraceae</taxon>
        <taxon>Pseudoxanthobacter</taxon>
    </lineage>
</organism>
<gene>
    <name evidence="7" type="ORF">SAMN02745172_03001</name>
</gene>
<dbReference type="AlphaFoldDB" id="A0A1M7ZNF1"/>
<reference evidence="7 8" key="1">
    <citation type="submission" date="2016-12" db="EMBL/GenBank/DDBJ databases">
        <authorList>
            <person name="Song W.-J."/>
            <person name="Kurnit D.M."/>
        </authorList>
    </citation>
    <scope>NUCLEOTIDE SEQUENCE [LARGE SCALE GENOMIC DNA]</scope>
    <source>
        <strain evidence="7 8">DSM 19599</strain>
    </source>
</reference>
<dbReference type="InterPro" id="IPR016163">
    <property type="entry name" value="Ald_DH_C"/>
</dbReference>
<dbReference type="PROSITE" id="PS00687">
    <property type="entry name" value="ALDEHYDE_DEHYDR_GLU"/>
    <property type="match status" value="1"/>
</dbReference>
<dbReference type="InterPro" id="IPR016162">
    <property type="entry name" value="Ald_DH_N"/>
</dbReference>